<keyword evidence="1" id="KW-0472">Membrane</keyword>
<name>A0A0E9X4I9_ANGAN</name>
<evidence type="ECO:0000313" key="2">
    <source>
        <dbReference type="EMBL" id="JAH97509.1"/>
    </source>
</evidence>
<dbReference type="EMBL" id="GBXM01011068">
    <property type="protein sequence ID" value="JAH97509.1"/>
    <property type="molecule type" value="Transcribed_RNA"/>
</dbReference>
<organism evidence="2">
    <name type="scientific">Anguilla anguilla</name>
    <name type="common">European freshwater eel</name>
    <name type="synonym">Muraena anguilla</name>
    <dbReference type="NCBI Taxonomy" id="7936"/>
    <lineage>
        <taxon>Eukaryota</taxon>
        <taxon>Metazoa</taxon>
        <taxon>Chordata</taxon>
        <taxon>Craniata</taxon>
        <taxon>Vertebrata</taxon>
        <taxon>Euteleostomi</taxon>
        <taxon>Actinopterygii</taxon>
        <taxon>Neopterygii</taxon>
        <taxon>Teleostei</taxon>
        <taxon>Anguilliformes</taxon>
        <taxon>Anguillidae</taxon>
        <taxon>Anguilla</taxon>
    </lineage>
</organism>
<keyword evidence="1" id="KW-1133">Transmembrane helix</keyword>
<proteinExistence type="predicted"/>
<protein>
    <submittedName>
        <fullName evidence="2">Uncharacterized protein</fullName>
    </submittedName>
</protein>
<dbReference type="AlphaFoldDB" id="A0A0E9X4I9"/>
<reference evidence="2" key="1">
    <citation type="submission" date="2014-11" db="EMBL/GenBank/DDBJ databases">
        <authorList>
            <person name="Amaro Gonzalez C."/>
        </authorList>
    </citation>
    <scope>NUCLEOTIDE SEQUENCE</scope>
</reference>
<sequence>MTSTVYSYLNESKSILCSKSLCSLFVLEVFISVCPFCAESKICSKAGLIFKMPFNICHSTVFAYINPGSYSMLLHGYYLYFLGFCFLNICKLF</sequence>
<feature type="transmembrane region" description="Helical" evidence="1">
    <location>
        <begin position="72"/>
        <end position="90"/>
    </location>
</feature>
<accession>A0A0E9X4I9</accession>
<evidence type="ECO:0000256" key="1">
    <source>
        <dbReference type="SAM" id="Phobius"/>
    </source>
</evidence>
<reference evidence="2" key="2">
    <citation type="journal article" date="2015" name="Fish Shellfish Immunol.">
        <title>Early steps in the European eel (Anguilla anguilla)-Vibrio vulnificus interaction in the gills: Role of the RtxA13 toxin.</title>
        <authorList>
            <person name="Callol A."/>
            <person name="Pajuelo D."/>
            <person name="Ebbesson L."/>
            <person name="Teles M."/>
            <person name="MacKenzie S."/>
            <person name="Amaro C."/>
        </authorList>
    </citation>
    <scope>NUCLEOTIDE SEQUENCE</scope>
</reference>
<keyword evidence="1" id="KW-0812">Transmembrane</keyword>